<dbReference type="InterPro" id="IPR036170">
    <property type="entry name" value="YezG-like_sf"/>
</dbReference>
<dbReference type="SUPFAM" id="SSF160424">
    <property type="entry name" value="BH3703-like"/>
    <property type="match status" value="1"/>
</dbReference>
<dbReference type="EMBL" id="FOKA01000005">
    <property type="protein sequence ID" value="SFA99854.1"/>
    <property type="molecule type" value="Genomic_DNA"/>
</dbReference>
<gene>
    <name evidence="1" type="ORF">SAMN05421867_10526</name>
</gene>
<sequence>MARISTVSAEDVARSSDAVARSFVEESPAGWVSAELVYLELGKTGEMRAFTTGPDGRTVRVKMPMSTVDAFDSLRAAMFRPGEGAWFTATCRISAERRVSFNFDFDSEPAFSSEISLGHVLEEMQTYPRDDAHTPVWLADRLVAAREWEQRV</sequence>
<dbReference type="STRING" id="988821.SAMN05421867_10526"/>
<dbReference type="AlphaFoldDB" id="A0A1I0XG10"/>
<reference evidence="1 2" key="1">
    <citation type="submission" date="2016-10" db="EMBL/GenBank/DDBJ databases">
        <authorList>
            <person name="de Groot N.N."/>
        </authorList>
    </citation>
    <scope>NUCLEOTIDE SEQUENCE [LARGE SCALE GENOMIC DNA]</scope>
    <source>
        <strain evidence="1 2">CGMCC 4.6945</strain>
    </source>
</reference>
<accession>A0A1I0XG10</accession>
<evidence type="ECO:0000313" key="1">
    <source>
        <dbReference type="EMBL" id="SFA99854.1"/>
    </source>
</evidence>
<evidence type="ECO:0000313" key="2">
    <source>
        <dbReference type="Proteomes" id="UP000199012"/>
    </source>
</evidence>
<dbReference type="Proteomes" id="UP000199012">
    <property type="component" value="Unassembled WGS sequence"/>
</dbReference>
<name>A0A1I0XG10_9CELL</name>
<organism evidence="1 2">
    <name type="scientific">Cellulomonas marina</name>
    <dbReference type="NCBI Taxonomy" id="988821"/>
    <lineage>
        <taxon>Bacteria</taxon>
        <taxon>Bacillati</taxon>
        <taxon>Actinomycetota</taxon>
        <taxon>Actinomycetes</taxon>
        <taxon>Micrococcales</taxon>
        <taxon>Cellulomonadaceae</taxon>
        <taxon>Cellulomonas</taxon>
    </lineage>
</organism>
<protein>
    <submittedName>
        <fullName evidence="1">Uncharacterized protein</fullName>
    </submittedName>
</protein>
<keyword evidence="2" id="KW-1185">Reference proteome</keyword>
<proteinExistence type="predicted"/>